<dbReference type="Gene3D" id="3.30.40.10">
    <property type="entry name" value="Zinc/RING finger domain, C3HC4 (zinc finger)"/>
    <property type="match status" value="1"/>
</dbReference>
<keyword evidence="6" id="KW-1185">Reference proteome</keyword>
<gene>
    <name evidence="5" type="ORF">PSTG_00647</name>
</gene>
<dbReference type="GO" id="GO:0008270">
    <property type="term" value="F:zinc ion binding"/>
    <property type="evidence" value="ECO:0007669"/>
    <property type="project" value="UniProtKB-KW"/>
</dbReference>
<dbReference type="EMBL" id="AJIL01000004">
    <property type="protein sequence ID" value="KNF06138.1"/>
    <property type="molecule type" value="Genomic_DNA"/>
</dbReference>
<dbReference type="SUPFAM" id="SSF57850">
    <property type="entry name" value="RING/U-box"/>
    <property type="match status" value="1"/>
</dbReference>
<dbReference type="OrthoDB" id="264917at2759"/>
<dbReference type="GO" id="GO:0006511">
    <property type="term" value="P:ubiquitin-dependent protein catabolic process"/>
    <property type="evidence" value="ECO:0007669"/>
    <property type="project" value="TreeGrafter"/>
</dbReference>
<comment type="caution">
    <text evidence="5">The sequence shown here is derived from an EMBL/GenBank/DDBJ whole genome shotgun (WGS) entry which is preliminary data.</text>
</comment>
<evidence type="ECO:0000256" key="2">
    <source>
        <dbReference type="SAM" id="MobiDB-lite"/>
    </source>
</evidence>
<dbReference type="InterPro" id="IPR051826">
    <property type="entry name" value="E3_ubiquitin-ligase_domain"/>
</dbReference>
<sequence>MQQIEATHDSRGLLSLHSENPINLPRISGPPDVAYCPESDEHSSNEQQARDLRIDVENPERSDGLETPKDLSISSSNHNSETAASRTIRNGVRHSRINSCSICLDEYVEVSEAVLIPCGHGFHKDCLIPWLRRKPSCPDCRQKVPEGTLEQLLGPDTYGLVSSAVISTGVTGVIVGILFIMYLFRQS</sequence>
<feature type="compositionally biased region" description="Basic and acidic residues" evidence="2">
    <location>
        <begin position="39"/>
        <end position="69"/>
    </location>
</feature>
<feature type="compositionally biased region" description="Polar residues" evidence="2">
    <location>
        <begin position="72"/>
        <end position="87"/>
    </location>
</feature>
<keyword evidence="3" id="KW-1133">Transmembrane helix</keyword>
<feature type="transmembrane region" description="Helical" evidence="3">
    <location>
        <begin position="158"/>
        <end position="184"/>
    </location>
</feature>
<dbReference type="SMART" id="SM00184">
    <property type="entry name" value="RING"/>
    <property type="match status" value="1"/>
</dbReference>
<dbReference type="PANTHER" id="PTHR22765">
    <property type="entry name" value="RING FINGER AND PROTEASE ASSOCIATED DOMAIN-CONTAINING"/>
    <property type="match status" value="1"/>
</dbReference>
<keyword evidence="3" id="KW-0472">Membrane</keyword>
<dbReference type="PROSITE" id="PS50089">
    <property type="entry name" value="ZF_RING_2"/>
    <property type="match status" value="1"/>
</dbReference>
<dbReference type="Proteomes" id="UP000054564">
    <property type="component" value="Unassembled WGS sequence"/>
</dbReference>
<dbReference type="CDD" id="cd16454">
    <property type="entry name" value="RING-H2_PA-TM-RING"/>
    <property type="match status" value="1"/>
</dbReference>
<keyword evidence="3" id="KW-0812">Transmembrane</keyword>
<evidence type="ECO:0000259" key="4">
    <source>
        <dbReference type="PROSITE" id="PS50089"/>
    </source>
</evidence>
<dbReference type="Pfam" id="PF13639">
    <property type="entry name" value="zf-RING_2"/>
    <property type="match status" value="1"/>
</dbReference>
<feature type="region of interest" description="Disordered" evidence="2">
    <location>
        <begin position="21"/>
        <end position="87"/>
    </location>
</feature>
<evidence type="ECO:0000256" key="3">
    <source>
        <dbReference type="SAM" id="Phobius"/>
    </source>
</evidence>
<evidence type="ECO:0000313" key="5">
    <source>
        <dbReference type="EMBL" id="KNF06138.1"/>
    </source>
</evidence>
<evidence type="ECO:0000256" key="1">
    <source>
        <dbReference type="PROSITE-ProRule" id="PRU00175"/>
    </source>
</evidence>
<dbReference type="InterPro" id="IPR013083">
    <property type="entry name" value="Znf_RING/FYVE/PHD"/>
</dbReference>
<keyword evidence="1" id="KW-0862">Zinc</keyword>
<dbReference type="GO" id="GO:0061630">
    <property type="term" value="F:ubiquitin protein ligase activity"/>
    <property type="evidence" value="ECO:0007669"/>
    <property type="project" value="TreeGrafter"/>
</dbReference>
<proteinExistence type="predicted"/>
<dbReference type="AlphaFoldDB" id="A0A0L0W3L3"/>
<reference evidence="6" key="1">
    <citation type="submission" date="2014-03" db="EMBL/GenBank/DDBJ databases">
        <title>The Genome Sequence of Puccinia striiformis f. sp. tritici PST-78.</title>
        <authorList>
            <consortium name="The Broad Institute Genome Sequencing Platform"/>
            <person name="Cuomo C."/>
            <person name="Hulbert S."/>
            <person name="Chen X."/>
            <person name="Walker B."/>
            <person name="Young S.K."/>
            <person name="Zeng Q."/>
            <person name="Gargeya S."/>
            <person name="Fitzgerald M."/>
            <person name="Haas B."/>
            <person name="Abouelleil A."/>
            <person name="Alvarado L."/>
            <person name="Arachchi H.M."/>
            <person name="Berlin A.M."/>
            <person name="Chapman S.B."/>
            <person name="Goldberg J."/>
            <person name="Griggs A."/>
            <person name="Gujja S."/>
            <person name="Hansen M."/>
            <person name="Howarth C."/>
            <person name="Imamovic A."/>
            <person name="Larimer J."/>
            <person name="McCowan C."/>
            <person name="Montmayeur A."/>
            <person name="Murphy C."/>
            <person name="Neiman D."/>
            <person name="Pearson M."/>
            <person name="Priest M."/>
            <person name="Roberts A."/>
            <person name="Saif S."/>
            <person name="Shea T."/>
            <person name="Sisk P."/>
            <person name="Sykes S."/>
            <person name="Wortman J."/>
            <person name="Nusbaum C."/>
            <person name="Birren B."/>
        </authorList>
    </citation>
    <scope>NUCLEOTIDE SEQUENCE [LARGE SCALE GENOMIC DNA]</scope>
    <source>
        <strain evidence="6">race PST-78</strain>
    </source>
</reference>
<dbReference type="STRING" id="1165861.A0A0L0W3L3"/>
<dbReference type="InterPro" id="IPR001841">
    <property type="entry name" value="Znf_RING"/>
</dbReference>
<organism evidence="5 6">
    <name type="scientific">Puccinia striiformis f. sp. tritici PST-78</name>
    <dbReference type="NCBI Taxonomy" id="1165861"/>
    <lineage>
        <taxon>Eukaryota</taxon>
        <taxon>Fungi</taxon>
        <taxon>Dikarya</taxon>
        <taxon>Basidiomycota</taxon>
        <taxon>Pucciniomycotina</taxon>
        <taxon>Pucciniomycetes</taxon>
        <taxon>Pucciniales</taxon>
        <taxon>Pucciniaceae</taxon>
        <taxon>Puccinia</taxon>
    </lineage>
</organism>
<evidence type="ECO:0000313" key="6">
    <source>
        <dbReference type="Proteomes" id="UP000054564"/>
    </source>
</evidence>
<protein>
    <recommendedName>
        <fullName evidence="4">RING-type domain-containing protein</fullName>
    </recommendedName>
</protein>
<keyword evidence="1" id="KW-0479">Metal-binding</keyword>
<feature type="domain" description="RING-type" evidence="4">
    <location>
        <begin position="100"/>
        <end position="141"/>
    </location>
</feature>
<name>A0A0L0W3L3_9BASI</name>
<accession>A0A0L0W3L3</accession>
<keyword evidence="1" id="KW-0863">Zinc-finger</keyword>